<dbReference type="PANTHER" id="PTHR28062">
    <property type="entry name" value="K+-H+ EXCHANGE-LIKE PROTEIN"/>
    <property type="match status" value="1"/>
</dbReference>
<organism evidence="2 3">
    <name type="scientific">Wickerhamomyces ciferrii (strain ATCC 14091 / BCRC 22168 / CBS 111 / JCM 3599 / NBRC 0793 / NRRL Y-1031 F-60-10)</name>
    <name type="common">Yeast</name>
    <name type="synonym">Pichia ciferrii</name>
    <dbReference type="NCBI Taxonomy" id="1206466"/>
    <lineage>
        <taxon>Eukaryota</taxon>
        <taxon>Fungi</taxon>
        <taxon>Dikarya</taxon>
        <taxon>Ascomycota</taxon>
        <taxon>Saccharomycotina</taxon>
        <taxon>Saccharomycetes</taxon>
        <taxon>Phaffomycetales</taxon>
        <taxon>Wickerhamomycetaceae</taxon>
        <taxon>Wickerhamomyces</taxon>
    </lineage>
</organism>
<proteinExistence type="predicted"/>
<dbReference type="PANTHER" id="PTHR28062:SF1">
    <property type="entry name" value="TRANSMEMBRANE PROTEIN"/>
    <property type="match status" value="1"/>
</dbReference>
<keyword evidence="1" id="KW-0812">Transmembrane</keyword>
<accession>K0KLW7</accession>
<keyword evidence="1" id="KW-0472">Membrane</keyword>
<evidence type="ECO:0000313" key="2">
    <source>
        <dbReference type="EMBL" id="CCH42334.1"/>
    </source>
</evidence>
<dbReference type="InParanoid" id="K0KLW7"/>
<sequence length="294" mass="33650">MNIIRSRRFLSTTSKSSPVSDLAKILVIPITQNKSYIHFKFNENLINNDSLIVKYENKLSNIALKGWTRLKDSDKSYNQKIVHYVEKFLERTPWSENSLISIPSKATILRQAFEENNKDDNKPDSKPSILLLNDTDIELNNKGENLLNIPVYYPGSLMSSTQLKNELLTLSSKGQTYHKKQMILNGIGIPISLPFMLVPVIPNIPGFYLAYRLYCNLKAFLGAEHLEQIAKRGDLSFLDHEILDQIYSKQDKTNDILLNEEIINDLVKTFEIDDAKAHLLKALKQEKEALESKP</sequence>
<evidence type="ECO:0000256" key="1">
    <source>
        <dbReference type="SAM" id="Phobius"/>
    </source>
</evidence>
<dbReference type="AlphaFoldDB" id="K0KLW7"/>
<dbReference type="eggNOG" id="KOG4539">
    <property type="taxonomic scope" value="Eukaryota"/>
</dbReference>
<dbReference type="InterPro" id="IPR018786">
    <property type="entry name" value="Mit_KHE1"/>
</dbReference>
<evidence type="ECO:0000313" key="3">
    <source>
        <dbReference type="Proteomes" id="UP000009328"/>
    </source>
</evidence>
<protein>
    <submittedName>
        <fullName evidence="2">Uncharacterized protein</fullName>
    </submittedName>
</protein>
<dbReference type="EMBL" id="CAIF01000040">
    <property type="protein sequence ID" value="CCH42334.1"/>
    <property type="molecule type" value="Genomic_DNA"/>
</dbReference>
<feature type="transmembrane region" description="Helical" evidence="1">
    <location>
        <begin position="182"/>
        <end position="201"/>
    </location>
</feature>
<dbReference type="GO" id="GO:0005743">
    <property type="term" value="C:mitochondrial inner membrane"/>
    <property type="evidence" value="ECO:0007669"/>
    <property type="project" value="TreeGrafter"/>
</dbReference>
<dbReference type="GO" id="GO:1902600">
    <property type="term" value="P:proton transmembrane transport"/>
    <property type="evidence" value="ECO:0007669"/>
    <property type="project" value="TreeGrafter"/>
</dbReference>
<comment type="caution">
    <text evidence="2">The sequence shown here is derived from an EMBL/GenBank/DDBJ whole genome shotgun (WGS) entry which is preliminary data.</text>
</comment>
<gene>
    <name evidence="2" type="ORF">BN7_1878</name>
</gene>
<keyword evidence="3" id="KW-1185">Reference proteome</keyword>
<dbReference type="FunCoup" id="K0KLW7">
    <property type="interactions" value="11"/>
</dbReference>
<dbReference type="Pfam" id="PF10173">
    <property type="entry name" value="Mit_KHE1"/>
    <property type="match status" value="1"/>
</dbReference>
<dbReference type="HOGENOM" id="CLU_043838_0_1_1"/>
<reference evidence="2 3" key="1">
    <citation type="journal article" date="2012" name="Eukaryot. Cell">
        <title>Draft genome sequence of Wickerhamomyces ciferrii NRRL Y-1031 F-60-10.</title>
        <authorList>
            <person name="Schneider J."/>
            <person name="Andrea H."/>
            <person name="Blom J."/>
            <person name="Jaenicke S."/>
            <person name="Ruckert C."/>
            <person name="Schorsch C."/>
            <person name="Szczepanowski R."/>
            <person name="Farwick M."/>
            <person name="Goesmann A."/>
            <person name="Puhler A."/>
            <person name="Schaffer S."/>
            <person name="Tauch A."/>
            <person name="Kohler T."/>
            <person name="Brinkrolf K."/>
        </authorList>
    </citation>
    <scope>NUCLEOTIDE SEQUENCE [LARGE SCALE GENOMIC DNA]</scope>
    <source>
        <strain evidence="3">ATCC 14091 / BCRC 22168 / CBS 111 / JCM 3599 / NBRC 0793 / NRRL Y-1031 F-60-10</strain>
    </source>
</reference>
<name>K0KLW7_WICCF</name>
<keyword evidence="1" id="KW-1133">Transmembrane helix</keyword>
<dbReference type="Proteomes" id="UP000009328">
    <property type="component" value="Unassembled WGS sequence"/>
</dbReference>
<dbReference type="GO" id="GO:0006813">
    <property type="term" value="P:potassium ion transport"/>
    <property type="evidence" value="ECO:0007669"/>
    <property type="project" value="TreeGrafter"/>
</dbReference>